<feature type="compositionally biased region" description="Basic and acidic residues" evidence="1">
    <location>
        <begin position="93"/>
        <end position="109"/>
    </location>
</feature>
<evidence type="ECO:0000313" key="2">
    <source>
        <dbReference type="EMBL" id="KAJ7775423.1"/>
    </source>
</evidence>
<sequence length="161" mass="17566">MSVAGRSWDASDYAGLRQFHRAKGFDPDSQEVALHLGHRLFQLSKDANSPIAHVDDWFDERLDEGVIDGDHEESSPANHDAHEEDEEYLFCDSDSKESSTEGTDGRVDGQLEACAQPRQFHQEPNGGGGNSSSMDQGTHTDSQVLPSAQLVAASFVVFSDS</sequence>
<protein>
    <submittedName>
        <fullName evidence="2">Uncharacterized protein</fullName>
    </submittedName>
</protein>
<feature type="region of interest" description="Disordered" evidence="1">
    <location>
        <begin position="65"/>
        <end position="145"/>
    </location>
</feature>
<feature type="compositionally biased region" description="Polar residues" evidence="1">
    <location>
        <begin position="131"/>
        <end position="145"/>
    </location>
</feature>
<accession>A0AAD7K061</accession>
<keyword evidence="3" id="KW-1185">Reference proteome</keyword>
<gene>
    <name evidence="2" type="ORF">B0H16DRAFT_44509</name>
</gene>
<proteinExistence type="predicted"/>
<evidence type="ECO:0000256" key="1">
    <source>
        <dbReference type="SAM" id="MobiDB-lite"/>
    </source>
</evidence>
<feature type="compositionally biased region" description="Basic and acidic residues" evidence="1">
    <location>
        <begin position="65"/>
        <end position="82"/>
    </location>
</feature>
<reference evidence="2" key="1">
    <citation type="submission" date="2023-03" db="EMBL/GenBank/DDBJ databases">
        <title>Massive genome expansion in bonnet fungi (Mycena s.s.) driven by repeated elements and novel gene families across ecological guilds.</title>
        <authorList>
            <consortium name="Lawrence Berkeley National Laboratory"/>
            <person name="Harder C.B."/>
            <person name="Miyauchi S."/>
            <person name="Viragh M."/>
            <person name="Kuo A."/>
            <person name="Thoen E."/>
            <person name="Andreopoulos B."/>
            <person name="Lu D."/>
            <person name="Skrede I."/>
            <person name="Drula E."/>
            <person name="Henrissat B."/>
            <person name="Morin E."/>
            <person name="Kohler A."/>
            <person name="Barry K."/>
            <person name="LaButti K."/>
            <person name="Morin E."/>
            <person name="Salamov A."/>
            <person name="Lipzen A."/>
            <person name="Mereny Z."/>
            <person name="Hegedus B."/>
            <person name="Baldrian P."/>
            <person name="Stursova M."/>
            <person name="Weitz H."/>
            <person name="Taylor A."/>
            <person name="Grigoriev I.V."/>
            <person name="Nagy L.G."/>
            <person name="Martin F."/>
            <person name="Kauserud H."/>
        </authorList>
    </citation>
    <scope>NUCLEOTIDE SEQUENCE</scope>
    <source>
        <strain evidence="2">CBHHK182m</strain>
    </source>
</reference>
<dbReference type="EMBL" id="JARKIB010000010">
    <property type="protein sequence ID" value="KAJ7775423.1"/>
    <property type="molecule type" value="Genomic_DNA"/>
</dbReference>
<evidence type="ECO:0000313" key="3">
    <source>
        <dbReference type="Proteomes" id="UP001215598"/>
    </source>
</evidence>
<dbReference type="Proteomes" id="UP001215598">
    <property type="component" value="Unassembled WGS sequence"/>
</dbReference>
<organism evidence="2 3">
    <name type="scientific">Mycena metata</name>
    <dbReference type="NCBI Taxonomy" id="1033252"/>
    <lineage>
        <taxon>Eukaryota</taxon>
        <taxon>Fungi</taxon>
        <taxon>Dikarya</taxon>
        <taxon>Basidiomycota</taxon>
        <taxon>Agaricomycotina</taxon>
        <taxon>Agaricomycetes</taxon>
        <taxon>Agaricomycetidae</taxon>
        <taxon>Agaricales</taxon>
        <taxon>Marasmiineae</taxon>
        <taxon>Mycenaceae</taxon>
        <taxon>Mycena</taxon>
    </lineage>
</organism>
<comment type="caution">
    <text evidence="2">The sequence shown here is derived from an EMBL/GenBank/DDBJ whole genome shotgun (WGS) entry which is preliminary data.</text>
</comment>
<name>A0AAD7K061_9AGAR</name>
<dbReference type="AlphaFoldDB" id="A0AAD7K061"/>